<evidence type="ECO:0000256" key="2">
    <source>
        <dbReference type="SAM" id="Phobius"/>
    </source>
</evidence>
<proteinExistence type="predicted"/>
<keyword evidence="2" id="KW-1133">Transmembrane helix</keyword>
<comment type="caution">
    <text evidence="4">The sequence shown here is derived from an EMBL/GenBank/DDBJ whole genome shotgun (WGS) entry which is preliminary data.</text>
</comment>
<dbReference type="EMBL" id="BNCI01000002">
    <property type="protein sequence ID" value="GHF29357.1"/>
    <property type="molecule type" value="Genomic_DNA"/>
</dbReference>
<feature type="transmembrane region" description="Helical" evidence="2">
    <location>
        <begin position="6"/>
        <end position="28"/>
    </location>
</feature>
<feature type="domain" description="DUF6468" evidence="3">
    <location>
        <begin position="35"/>
        <end position="105"/>
    </location>
</feature>
<protein>
    <recommendedName>
        <fullName evidence="3">DUF6468 domain-containing protein</fullName>
    </recommendedName>
</protein>
<reference evidence="4" key="2">
    <citation type="submission" date="2020-09" db="EMBL/GenBank/DDBJ databases">
        <authorList>
            <person name="Sun Q."/>
            <person name="Kim S."/>
        </authorList>
    </citation>
    <scope>NUCLEOTIDE SEQUENCE</scope>
    <source>
        <strain evidence="4">KCTC 42590</strain>
    </source>
</reference>
<sequence length="147" mass="15965">MNDMAILVIDGILVVLLLAAIVACILVYRRMMTIREGQAELKALVDNLNIAISEAQKSVTYLKTSSTDIEDTLKTQMIKGRALADEMAVIIEAGNNLADRIEQGLTGPGRAGAKIGSVSNDILDEDETDPERNAEQRALLEALREAR</sequence>
<reference evidence="4" key="1">
    <citation type="journal article" date="2014" name="Int. J. Syst. Evol. Microbiol.">
        <title>Complete genome sequence of Corynebacterium casei LMG S-19264T (=DSM 44701T), isolated from a smear-ripened cheese.</title>
        <authorList>
            <consortium name="US DOE Joint Genome Institute (JGI-PGF)"/>
            <person name="Walter F."/>
            <person name="Albersmeier A."/>
            <person name="Kalinowski J."/>
            <person name="Ruckert C."/>
        </authorList>
    </citation>
    <scope>NUCLEOTIDE SEQUENCE</scope>
    <source>
        <strain evidence="4">KCTC 42590</strain>
    </source>
</reference>
<keyword evidence="2" id="KW-0472">Membrane</keyword>
<accession>A0A919AYA5</accession>
<evidence type="ECO:0000313" key="4">
    <source>
        <dbReference type="EMBL" id="GHF29357.1"/>
    </source>
</evidence>
<dbReference type="InterPro" id="IPR045531">
    <property type="entry name" value="DUF6468"/>
</dbReference>
<evidence type="ECO:0000313" key="5">
    <source>
        <dbReference type="Proteomes" id="UP000630923"/>
    </source>
</evidence>
<keyword evidence="5" id="KW-1185">Reference proteome</keyword>
<keyword evidence="2" id="KW-0812">Transmembrane</keyword>
<feature type="region of interest" description="Disordered" evidence="1">
    <location>
        <begin position="105"/>
        <end position="133"/>
    </location>
</feature>
<dbReference type="Proteomes" id="UP000630923">
    <property type="component" value="Unassembled WGS sequence"/>
</dbReference>
<evidence type="ECO:0000259" key="3">
    <source>
        <dbReference type="Pfam" id="PF20072"/>
    </source>
</evidence>
<gene>
    <name evidence="4" type="ORF">GCM10017044_25760</name>
</gene>
<dbReference type="Pfam" id="PF20072">
    <property type="entry name" value="DUF6468"/>
    <property type="match status" value="1"/>
</dbReference>
<name>A0A919AYA5_9PROT</name>
<evidence type="ECO:0000256" key="1">
    <source>
        <dbReference type="SAM" id="MobiDB-lite"/>
    </source>
</evidence>
<dbReference type="AlphaFoldDB" id="A0A919AYA5"/>
<organism evidence="4 5">
    <name type="scientific">Kordiimonas sediminis</name>
    <dbReference type="NCBI Taxonomy" id="1735581"/>
    <lineage>
        <taxon>Bacteria</taxon>
        <taxon>Pseudomonadati</taxon>
        <taxon>Pseudomonadota</taxon>
        <taxon>Alphaproteobacteria</taxon>
        <taxon>Kordiimonadales</taxon>
        <taxon>Kordiimonadaceae</taxon>
        <taxon>Kordiimonas</taxon>
    </lineage>
</organism>
<dbReference type="RefSeq" id="WP_191253572.1">
    <property type="nucleotide sequence ID" value="NZ_BNCI01000002.1"/>
</dbReference>